<organism evidence="1 2">
    <name type="scientific">Trifolium medium</name>
    <dbReference type="NCBI Taxonomy" id="97028"/>
    <lineage>
        <taxon>Eukaryota</taxon>
        <taxon>Viridiplantae</taxon>
        <taxon>Streptophyta</taxon>
        <taxon>Embryophyta</taxon>
        <taxon>Tracheophyta</taxon>
        <taxon>Spermatophyta</taxon>
        <taxon>Magnoliopsida</taxon>
        <taxon>eudicotyledons</taxon>
        <taxon>Gunneridae</taxon>
        <taxon>Pentapetalae</taxon>
        <taxon>rosids</taxon>
        <taxon>fabids</taxon>
        <taxon>Fabales</taxon>
        <taxon>Fabaceae</taxon>
        <taxon>Papilionoideae</taxon>
        <taxon>50 kb inversion clade</taxon>
        <taxon>NPAAA clade</taxon>
        <taxon>Hologalegina</taxon>
        <taxon>IRL clade</taxon>
        <taxon>Trifolieae</taxon>
        <taxon>Trifolium</taxon>
    </lineage>
</organism>
<evidence type="ECO:0000313" key="1">
    <source>
        <dbReference type="EMBL" id="MCI35674.1"/>
    </source>
</evidence>
<keyword evidence="1" id="KW-0808">Transferase</keyword>
<evidence type="ECO:0000313" key="2">
    <source>
        <dbReference type="Proteomes" id="UP000265520"/>
    </source>
</evidence>
<comment type="caution">
    <text evidence="1">The sequence shown here is derived from an EMBL/GenBank/DDBJ whole genome shotgun (WGS) entry which is preliminary data.</text>
</comment>
<protein>
    <submittedName>
        <fullName evidence="1">Lysine-specific histone demethylase-like protein</fullName>
    </submittedName>
</protein>
<dbReference type="AlphaFoldDB" id="A0A392RI01"/>
<reference evidence="1 2" key="1">
    <citation type="journal article" date="2018" name="Front. Plant Sci.">
        <title>Red Clover (Trifolium pratense) and Zigzag Clover (T. medium) - A Picture of Genomic Similarities and Differences.</title>
        <authorList>
            <person name="Dluhosova J."/>
            <person name="Istvanek J."/>
            <person name="Nedelnik J."/>
            <person name="Repkova J."/>
        </authorList>
    </citation>
    <scope>NUCLEOTIDE SEQUENCE [LARGE SCALE GENOMIC DNA]</scope>
    <source>
        <strain evidence="2">cv. 10/8</strain>
        <tissue evidence="1">Leaf</tissue>
    </source>
</reference>
<dbReference type="Proteomes" id="UP000265520">
    <property type="component" value="Unassembled WGS sequence"/>
</dbReference>
<sequence length="130" mass="14254">NVDSVIESRSGSAFVLKSVERNHESDAFCSVSAMDDQKGSDDYFQEEKVKGICDSNNPDGLSVDHSKRIIDCDGDRQQLSSVQVEDVCGASDEKVALQERILDNSLNQRSAMLQDVEIIDTASPSKLGER</sequence>
<dbReference type="EMBL" id="LXQA010225772">
    <property type="protein sequence ID" value="MCI35674.1"/>
    <property type="molecule type" value="Genomic_DNA"/>
</dbReference>
<dbReference type="GO" id="GO:0032259">
    <property type="term" value="P:methylation"/>
    <property type="evidence" value="ECO:0007669"/>
    <property type="project" value="UniProtKB-KW"/>
</dbReference>
<keyword evidence="1" id="KW-0489">Methyltransferase</keyword>
<feature type="non-terminal residue" evidence="1">
    <location>
        <position position="1"/>
    </location>
</feature>
<proteinExistence type="predicted"/>
<dbReference type="GO" id="GO:0008168">
    <property type="term" value="F:methyltransferase activity"/>
    <property type="evidence" value="ECO:0007669"/>
    <property type="project" value="UniProtKB-KW"/>
</dbReference>
<name>A0A392RI01_9FABA</name>
<keyword evidence="2" id="KW-1185">Reference proteome</keyword>
<accession>A0A392RI01</accession>
<feature type="non-terminal residue" evidence="1">
    <location>
        <position position="130"/>
    </location>
</feature>